<name>A0AAD9U608_9ROSI</name>
<evidence type="ECO:0000256" key="1">
    <source>
        <dbReference type="SAM" id="MobiDB-lite"/>
    </source>
</evidence>
<dbReference type="PANTHER" id="PTHR47001:SF3">
    <property type="entry name" value="TRANSCRIPTION FACTOR BHLH121"/>
    <property type="match status" value="1"/>
</dbReference>
<sequence>MTFEKRRHPLDLISRASTFSITRDSRLVPWGIIDHSVVMAPPLYPFPVTMAMPPGTIPMYPSLQPYPIYGNQNAGVIPNPCSTYVPDRTPNTLVEQPSSNFHADSLAKRGCTLDGEIVDWDSRNKSSGRDKSKLGQNEDSNDVMIDLKLKNPGSTTDQDISSAQRKHKKSTRKEISIKEGSSSSRCSLSRSIHDSSSNSIVGGGKSDDLDGINS</sequence>
<dbReference type="Proteomes" id="UP001280121">
    <property type="component" value="Unassembled WGS sequence"/>
</dbReference>
<protein>
    <submittedName>
        <fullName evidence="2">Uncharacterized protein</fullName>
    </submittedName>
</protein>
<gene>
    <name evidence="2" type="ORF">Ddye_015816</name>
</gene>
<evidence type="ECO:0000313" key="3">
    <source>
        <dbReference type="Proteomes" id="UP001280121"/>
    </source>
</evidence>
<comment type="caution">
    <text evidence="2">The sequence shown here is derived from an EMBL/GenBank/DDBJ whole genome shotgun (WGS) entry which is preliminary data.</text>
</comment>
<dbReference type="InterPro" id="IPR044579">
    <property type="entry name" value="bHLH11/121"/>
</dbReference>
<feature type="region of interest" description="Disordered" evidence="1">
    <location>
        <begin position="120"/>
        <end position="214"/>
    </location>
</feature>
<reference evidence="2" key="1">
    <citation type="journal article" date="2023" name="Plant J.">
        <title>Genome sequences and population genomics provide insights into the demographic history, inbreeding, and mutation load of two 'living fossil' tree species of Dipteronia.</title>
        <authorList>
            <person name="Feng Y."/>
            <person name="Comes H.P."/>
            <person name="Chen J."/>
            <person name="Zhu S."/>
            <person name="Lu R."/>
            <person name="Zhang X."/>
            <person name="Li P."/>
            <person name="Qiu J."/>
            <person name="Olsen K.M."/>
            <person name="Qiu Y."/>
        </authorList>
    </citation>
    <scope>NUCLEOTIDE SEQUENCE</scope>
    <source>
        <strain evidence="2">KIB01</strain>
    </source>
</reference>
<feature type="compositionally biased region" description="Polar residues" evidence="1">
    <location>
        <begin position="152"/>
        <end position="163"/>
    </location>
</feature>
<dbReference type="GO" id="GO:0003700">
    <property type="term" value="F:DNA-binding transcription factor activity"/>
    <property type="evidence" value="ECO:0007669"/>
    <property type="project" value="InterPro"/>
</dbReference>
<accession>A0AAD9U608</accession>
<keyword evidence="3" id="KW-1185">Reference proteome</keyword>
<feature type="compositionally biased region" description="Low complexity" evidence="1">
    <location>
        <begin position="178"/>
        <end position="199"/>
    </location>
</feature>
<dbReference type="GO" id="GO:0006879">
    <property type="term" value="P:intracellular iron ion homeostasis"/>
    <property type="evidence" value="ECO:0007669"/>
    <property type="project" value="InterPro"/>
</dbReference>
<dbReference type="EMBL" id="JANJYI010000005">
    <property type="protein sequence ID" value="KAK2648327.1"/>
    <property type="molecule type" value="Genomic_DNA"/>
</dbReference>
<evidence type="ECO:0000313" key="2">
    <source>
        <dbReference type="EMBL" id="KAK2648327.1"/>
    </source>
</evidence>
<organism evidence="2 3">
    <name type="scientific">Dipteronia dyeriana</name>
    <dbReference type="NCBI Taxonomy" id="168575"/>
    <lineage>
        <taxon>Eukaryota</taxon>
        <taxon>Viridiplantae</taxon>
        <taxon>Streptophyta</taxon>
        <taxon>Embryophyta</taxon>
        <taxon>Tracheophyta</taxon>
        <taxon>Spermatophyta</taxon>
        <taxon>Magnoliopsida</taxon>
        <taxon>eudicotyledons</taxon>
        <taxon>Gunneridae</taxon>
        <taxon>Pentapetalae</taxon>
        <taxon>rosids</taxon>
        <taxon>malvids</taxon>
        <taxon>Sapindales</taxon>
        <taxon>Sapindaceae</taxon>
        <taxon>Hippocastanoideae</taxon>
        <taxon>Acereae</taxon>
        <taxon>Dipteronia</taxon>
    </lineage>
</organism>
<dbReference type="PANTHER" id="PTHR47001">
    <property type="entry name" value="TRANSCRIPTION FACTOR BHLH121"/>
    <property type="match status" value="1"/>
</dbReference>
<proteinExistence type="predicted"/>
<dbReference type="AlphaFoldDB" id="A0AAD9U608"/>
<feature type="compositionally biased region" description="Basic and acidic residues" evidence="1">
    <location>
        <begin position="120"/>
        <end position="133"/>
    </location>
</feature>